<keyword evidence="8" id="KW-1185">Reference proteome</keyword>
<dbReference type="InterPro" id="IPR001405">
    <property type="entry name" value="UPF0758"/>
</dbReference>
<dbReference type="AlphaFoldDB" id="A0A2N5XZ41"/>
<dbReference type="CDD" id="cd08071">
    <property type="entry name" value="MPN_DUF2466"/>
    <property type="match status" value="1"/>
</dbReference>
<dbReference type="InterPro" id="IPR020891">
    <property type="entry name" value="UPF0758_CS"/>
</dbReference>
<gene>
    <name evidence="7" type="ORF">CWI75_15845</name>
</gene>
<dbReference type="InterPro" id="IPR025657">
    <property type="entry name" value="RadC_JAB"/>
</dbReference>
<name>A0A2N5XZ41_9GAMM</name>
<keyword evidence="2" id="KW-0479">Metal-binding</keyword>
<dbReference type="PROSITE" id="PS50249">
    <property type="entry name" value="MPN"/>
    <property type="match status" value="1"/>
</dbReference>
<keyword evidence="4" id="KW-0862">Zinc</keyword>
<feature type="domain" description="MPN" evidence="6">
    <location>
        <begin position="39"/>
        <end position="161"/>
    </location>
</feature>
<evidence type="ECO:0000259" key="6">
    <source>
        <dbReference type="PROSITE" id="PS50249"/>
    </source>
</evidence>
<dbReference type="EMBL" id="PKLZ01000014">
    <property type="protein sequence ID" value="PLW81393.1"/>
    <property type="molecule type" value="Genomic_DNA"/>
</dbReference>
<keyword evidence="5" id="KW-0482">Metalloprotease</keyword>
<proteinExistence type="predicted"/>
<sequence>MFTTTVESSTACALYTITERALIDQALGILETRITRGQSFTNPSDVKQYCQLQIAAELDEYFCCLFLNSQHRLIAFERMFRGTVDAASVYPRVVVRRALELNAAAVIFTHNHPSGASDPSEADKRITVTLKSALALVDVRVLDHIVVGISSTTSMAESGLI</sequence>
<dbReference type="Pfam" id="PF04002">
    <property type="entry name" value="RadC"/>
    <property type="match status" value="1"/>
</dbReference>
<evidence type="ECO:0000256" key="2">
    <source>
        <dbReference type="ARBA" id="ARBA00022723"/>
    </source>
</evidence>
<evidence type="ECO:0000256" key="3">
    <source>
        <dbReference type="ARBA" id="ARBA00022801"/>
    </source>
</evidence>
<dbReference type="OrthoDB" id="9804482at2"/>
<dbReference type="PANTHER" id="PTHR30471">
    <property type="entry name" value="DNA REPAIR PROTEIN RADC"/>
    <property type="match status" value="1"/>
</dbReference>
<protein>
    <submittedName>
        <fullName evidence="7">DNA repair protein</fullName>
    </submittedName>
</protein>
<accession>A0A2N5XZ41</accession>
<dbReference type="SUPFAM" id="SSF102712">
    <property type="entry name" value="JAB1/MPN domain"/>
    <property type="match status" value="1"/>
</dbReference>
<dbReference type="Proteomes" id="UP000234845">
    <property type="component" value="Unassembled WGS sequence"/>
</dbReference>
<reference evidence="8" key="1">
    <citation type="submission" date="2017-11" db="EMBL/GenBank/DDBJ databases">
        <title>The draft genome sequence of Chromatocurvus sp. F02.</title>
        <authorList>
            <person name="Du Z.-J."/>
            <person name="Chang Y.-Q."/>
        </authorList>
    </citation>
    <scope>NUCLEOTIDE SEQUENCE [LARGE SCALE GENOMIC DNA]</scope>
    <source>
        <strain evidence="8">F02</strain>
    </source>
</reference>
<evidence type="ECO:0000256" key="5">
    <source>
        <dbReference type="ARBA" id="ARBA00023049"/>
    </source>
</evidence>
<dbReference type="GO" id="GO:0046872">
    <property type="term" value="F:metal ion binding"/>
    <property type="evidence" value="ECO:0007669"/>
    <property type="project" value="UniProtKB-KW"/>
</dbReference>
<dbReference type="Gene3D" id="3.40.140.10">
    <property type="entry name" value="Cytidine Deaminase, domain 2"/>
    <property type="match status" value="1"/>
</dbReference>
<organism evidence="7 8">
    <name type="scientific">Kineobactrum sediminis</name>
    <dbReference type="NCBI Taxonomy" id="1905677"/>
    <lineage>
        <taxon>Bacteria</taxon>
        <taxon>Pseudomonadati</taxon>
        <taxon>Pseudomonadota</taxon>
        <taxon>Gammaproteobacteria</taxon>
        <taxon>Cellvibrionales</taxon>
        <taxon>Halieaceae</taxon>
        <taxon>Kineobactrum</taxon>
    </lineage>
</organism>
<dbReference type="GO" id="GO:0008237">
    <property type="term" value="F:metallopeptidase activity"/>
    <property type="evidence" value="ECO:0007669"/>
    <property type="project" value="UniProtKB-KW"/>
</dbReference>
<dbReference type="PANTHER" id="PTHR30471:SF6">
    <property type="entry name" value="UPF0758 PROTEIN VC_0510"/>
    <property type="match status" value="1"/>
</dbReference>
<keyword evidence="3" id="KW-0378">Hydrolase</keyword>
<evidence type="ECO:0000313" key="8">
    <source>
        <dbReference type="Proteomes" id="UP000234845"/>
    </source>
</evidence>
<dbReference type="GO" id="GO:0006508">
    <property type="term" value="P:proteolysis"/>
    <property type="evidence" value="ECO:0007669"/>
    <property type="project" value="UniProtKB-KW"/>
</dbReference>
<dbReference type="NCBIfam" id="TIGR00608">
    <property type="entry name" value="radc"/>
    <property type="match status" value="1"/>
</dbReference>
<evidence type="ECO:0000256" key="1">
    <source>
        <dbReference type="ARBA" id="ARBA00022670"/>
    </source>
</evidence>
<dbReference type="PROSITE" id="PS01302">
    <property type="entry name" value="UPF0758"/>
    <property type="match status" value="1"/>
</dbReference>
<evidence type="ECO:0000256" key="4">
    <source>
        <dbReference type="ARBA" id="ARBA00022833"/>
    </source>
</evidence>
<evidence type="ECO:0000313" key="7">
    <source>
        <dbReference type="EMBL" id="PLW81393.1"/>
    </source>
</evidence>
<dbReference type="InterPro" id="IPR037518">
    <property type="entry name" value="MPN"/>
</dbReference>
<keyword evidence="1" id="KW-0645">Protease</keyword>
<comment type="caution">
    <text evidence="7">The sequence shown here is derived from an EMBL/GenBank/DDBJ whole genome shotgun (WGS) entry which is preliminary data.</text>
</comment>